<gene>
    <name evidence="1" type="ORF">GOODEAATRI_019011</name>
</gene>
<name>A0ABV0N2K7_9TELE</name>
<comment type="caution">
    <text evidence="1">The sequence shown here is derived from an EMBL/GenBank/DDBJ whole genome shotgun (WGS) entry which is preliminary data.</text>
</comment>
<organism evidence="1 2">
    <name type="scientific">Goodea atripinnis</name>
    <dbReference type="NCBI Taxonomy" id="208336"/>
    <lineage>
        <taxon>Eukaryota</taxon>
        <taxon>Metazoa</taxon>
        <taxon>Chordata</taxon>
        <taxon>Craniata</taxon>
        <taxon>Vertebrata</taxon>
        <taxon>Euteleostomi</taxon>
        <taxon>Actinopterygii</taxon>
        <taxon>Neopterygii</taxon>
        <taxon>Teleostei</taxon>
        <taxon>Neoteleostei</taxon>
        <taxon>Acanthomorphata</taxon>
        <taxon>Ovalentaria</taxon>
        <taxon>Atherinomorphae</taxon>
        <taxon>Cyprinodontiformes</taxon>
        <taxon>Goodeidae</taxon>
        <taxon>Goodea</taxon>
    </lineage>
</organism>
<proteinExistence type="predicted"/>
<accession>A0ABV0N2K7</accession>
<reference evidence="1 2" key="1">
    <citation type="submission" date="2021-06" db="EMBL/GenBank/DDBJ databases">
        <authorList>
            <person name="Palmer J.M."/>
        </authorList>
    </citation>
    <scope>NUCLEOTIDE SEQUENCE [LARGE SCALE GENOMIC DNA]</scope>
    <source>
        <strain evidence="1 2">GA_2019</strain>
        <tissue evidence="1">Muscle</tissue>
    </source>
</reference>
<dbReference type="InterPro" id="IPR011990">
    <property type="entry name" value="TPR-like_helical_dom_sf"/>
</dbReference>
<dbReference type="EMBL" id="JAHRIO010021648">
    <property type="protein sequence ID" value="MEQ2165621.1"/>
    <property type="molecule type" value="Genomic_DNA"/>
</dbReference>
<feature type="non-terminal residue" evidence="1">
    <location>
        <position position="1"/>
    </location>
</feature>
<evidence type="ECO:0000313" key="2">
    <source>
        <dbReference type="Proteomes" id="UP001476798"/>
    </source>
</evidence>
<protein>
    <submittedName>
        <fullName evidence="1">Uncharacterized protein</fullName>
    </submittedName>
</protein>
<dbReference type="Proteomes" id="UP001476798">
    <property type="component" value="Unassembled WGS sequence"/>
</dbReference>
<sequence length="57" mass="6671">DLERARQYHQNQLEIAQELQDRAAQGRASSNLGNLDWSLCCLLEHKSVLKLNQRRPR</sequence>
<dbReference type="Gene3D" id="1.25.40.10">
    <property type="entry name" value="Tetratricopeptide repeat domain"/>
    <property type="match status" value="1"/>
</dbReference>
<keyword evidence="2" id="KW-1185">Reference proteome</keyword>
<evidence type="ECO:0000313" key="1">
    <source>
        <dbReference type="EMBL" id="MEQ2165621.1"/>
    </source>
</evidence>